<feature type="transmembrane region" description="Helical" evidence="1">
    <location>
        <begin position="300"/>
        <end position="316"/>
    </location>
</feature>
<evidence type="ECO:0000256" key="1">
    <source>
        <dbReference type="SAM" id="Phobius"/>
    </source>
</evidence>
<feature type="transmembrane region" description="Helical" evidence="1">
    <location>
        <begin position="253"/>
        <end position="279"/>
    </location>
</feature>
<feature type="transmembrane region" description="Helical" evidence="1">
    <location>
        <begin position="475"/>
        <end position="497"/>
    </location>
</feature>
<evidence type="ECO:0000313" key="2">
    <source>
        <dbReference type="EMBL" id="GIQ81905.1"/>
    </source>
</evidence>
<feature type="transmembrane region" description="Helical" evidence="1">
    <location>
        <begin position="328"/>
        <end position="345"/>
    </location>
</feature>
<feature type="transmembrane region" description="Helical" evidence="1">
    <location>
        <begin position="171"/>
        <end position="191"/>
    </location>
</feature>
<keyword evidence="1" id="KW-0812">Transmembrane</keyword>
<feature type="transmembrane region" description="Helical" evidence="1">
    <location>
        <begin position="21"/>
        <end position="45"/>
    </location>
</feature>
<keyword evidence="3" id="KW-1185">Reference proteome</keyword>
<feature type="transmembrane region" description="Helical" evidence="1">
    <location>
        <begin position="445"/>
        <end position="463"/>
    </location>
</feature>
<proteinExistence type="predicted"/>
<dbReference type="AlphaFoldDB" id="A0A9K3CT83"/>
<feature type="transmembrane region" description="Helical" evidence="1">
    <location>
        <begin position="399"/>
        <end position="425"/>
    </location>
</feature>
<name>A0A9K3CT83_9EUKA</name>
<accession>A0A9K3CT83</accession>
<keyword evidence="1" id="KW-0472">Membrane</keyword>
<reference evidence="2 3" key="1">
    <citation type="journal article" date="2018" name="PLoS ONE">
        <title>The draft genome of Kipferlia bialata reveals reductive genome evolution in fornicate parasites.</title>
        <authorList>
            <person name="Tanifuji G."/>
            <person name="Takabayashi S."/>
            <person name="Kume K."/>
            <person name="Takagi M."/>
            <person name="Nakayama T."/>
            <person name="Kamikawa R."/>
            <person name="Inagaki Y."/>
            <person name="Hashimoto T."/>
        </authorList>
    </citation>
    <scope>NUCLEOTIDE SEQUENCE [LARGE SCALE GENOMIC DNA]</scope>
    <source>
        <strain evidence="2">NY0173</strain>
    </source>
</reference>
<gene>
    <name evidence="2" type="ORF">KIPB_002947</name>
</gene>
<organism evidence="2 3">
    <name type="scientific">Kipferlia bialata</name>
    <dbReference type="NCBI Taxonomy" id="797122"/>
    <lineage>
        <taxon>Eukaryota</taxon>
        <taxon>Metamonada</taxon>
        <taxon>Carpediemonas-like organisms</taxon>
        <taxon>Kipferlia</taxon>
    </lineage>
</organism>
<dbReference type="Proteomes" id="UP000265618">
    <property type="component" value="Unassembled WGS sequence"/>
</dbReference>
<sequence length="568" mass="62411">MGLTIKKRRAKGGRGEVMAPHILQAVTAGLVYVVVLFGLTMIQIYSNVVEAYIKAFNAGDTESFWNHTRAIEADTNPAGCFAMLLPFCYIVGEIVMCTVLYLVMGGRKGAEREREATTNERETGDVVQEVPIDQESVAVETEGEGEGEGERERVTDEAALLTPALRGLCRCVLICMVVLFCLSIASGFFTYTADRLVTYKFRRMTVERGFTEAQAEMMVKDAGDIGELSWVVLNTGAGNSFSDYFKGVLGSEFAAPIMALFPYAVGGMVGTGVGMYLGLLHATVECPSLNASVRSKFKHLMWMPIVMWGIAGLWALTDTPGSFKGSQFLLLFGYGSQFLQLFGLVDEAEKLTDHTGNYELFLCACQLPAIYLAIRWVDLGKTHEEKEVFARRSVWIRRFGTYSLSCFVYDGVYYGFVQWLASLYIPSCAGPEGVGLEECTTLGGFFHMLIVGLLMVFAVLYVFDITHGVLSLDYWLSAITAVGVYLIGLVFSLYFWVSKLISGAPQKPDAPKREMPSLLKMLVPRIPMNHIDVQVVPILSANAHKAKPEVLGTVQGEGEGKREEGASV</sequence>
<evidence type="ECO:0000313" key="3">
    <source>
        <dbReference type="Proteomes" id="UP000265618"/>
    </source>
</evidence>
<comment type="caution">
    <text evidence="2">The sequence shown here is derived from an EMBL/GenBank/DDBJ whole genome shotgun (WGS) entry which is preliminary data.</text>
</comment>
<keyword evidence="1" id="KW-1133">Transmembrane helix</keyword>
<feature type="transmembrane region" description="Helical" evidence="1">
    <location>
        <begin position="81"/>
        <end position="104"/>
    </location>
</feature>
<protein>
    <submittedName>
        <fullName evidence="2">Uncharacterized protein</fullName>
    </submittedName>
</protein>
<dbReference type="EMBL" id="BDIP01000530">
    <property type="protein sequence ID" value="GIQ81905.1"/>
    <property type="molecule type" value="Genomic_DNA"/>
</dbReference>